<accession>A0A4Q9QKC1</accession>
<dbReference type="InterPro" id="IPR037523">
    <property type="entry name" value="VOC_core"/>
</dbReference>
<sequence length="139" mass="15402">MLSYTMIGTNDLRAAEIFYNALLVPLGYEVERWESQLCYSLPGTEDRENGPGAFHVTTPYDGKPATVGNGSMVAFRTQIQDEVRDLHAEGVRHGGVNEGSPGFREAYSPNFFVGYLRDPDGNKVALFCTNPDEPVRPEK</sequence>
<protein>
    <submittedName>
        <fullName evidence="2">VOC family protein</fullName>
    </submittedName>
</protein>
<comment type="caution">
    <text evidence="2">The sequence shown here is derived from an EMBL/GenBank/DDBJ whole genome shotgun (WGS) entry which is preliminary data.</text>
</comment>
<evidence type="ECO:0000259" key="1">
    <source>
        <dbReference type="PROSITE" id="PS51819"/>
    </source>
</evidence>
<dbReference type="EMBL" id="QJUI01000011">
    <property type="protein sequence ID" value="TBU78021.1"/>
    <property type="molecule type" value="Genomic_DNA"/>
</dbReference>
<organism evidence="2 3">
    <name type="scientific">Phytopseudomonas daroniae</name>
    <dbReference type="NCBI Taxonomy" id="2487519"/>
    <lineage>
        <taxon>Bacteria</taxon>
        <taxon>Pseudomonadati</taxon>
        <taxon>Pseudomonadota</taxon>
        <taxon>Gammaproteobacteria</taxon>
        <taxon>Pseudomonadales</taxon>
        <taxon>Pseudomonadaceae</taxon>
        <taxon>Phytopseudomonas</taxon>
    </lineage>
</organism>
<reference evidence="2 3" key="1">
    <citation type="submission" date="2018-06" db="EMBL/GenBank/DDBJ databases">
        <title>Three novel Pseudomonas species isolated from symptomatic oak.</title>
        <authorList>
            <person name="Bueno-Gonzalez V."/>
            <person name="Brady C."/>
        </authorList>
    </citation>
    <scope>NUCLEOTIDE SEQUENCE [LARGE SCALE GENOMIC DNA]</scope>
    <source>
        <strain evidence="2 3">P9A</strain>
    </source>
</reference>
<name>A0A4Q9QKC1_9GAMM</name>
<dbReference type="PROSITE" id="PS51819">
    <property type="entry name" value="VOC"/>
    <property type="match status" value="1"/>
</dbReference>
<dbReference type="SUPFAM" id="SSF54593">
    <property type="entry name" value="Glyoxalase/Bleomycin resistance protein/Dihydroxybiphenyl dioxygenase"/>
    <property type="match status" value="1"/>
</dbReference>
<dbReference type="RefSeq" id="WP_131180699.1">
    <property type="nucleotide sequence ID" value="NZ_QJUI01000011.1"/>
</dbReference>
<dbReference type="PANTHER" id="PTHR35006">
    <property type="entry name" value="GLYOXALASE FAMILY PROTEIN (AFU_ORTHOLOGUE AFUA_5G14830)"/>
    <property type="match status" value="1"/>
</dbReference>
<proteinExistence type="predicted"/>
<feature type="domain" description="VOC" evidence="1">
    <location>
        <begin position="1"/>
        <end position="129"/>
    </location>
</feature>
<dbReference type="PANTHER" id="PTHR35006:SF1">
    <property type="entry name" value="BLL2941 PROTEIN"/>
    <property type="match status" value="1"/>
</dbReference>
<dbReference type="CDD" id="cd07262">
    <property type="entry name" value="VOC_like"/>
    <property type="match status" value="1"/>
</dbReference>
<dbReference type="AlphaFoldDB" id="A0A4Q9QKC1"/>
<keyword evidence="3" id="KW-1185">Reference proteome</keyword>
<dbReference type="Proteomes" id="UP000292302">
    <property type="component" value="Unassembled WGS sequence"/>
</dbReference>
<evidence type="ECO:0000313" key="2">
    <source>
        <dbReference type="EMBL" id="TBU78021.1"/>
    </source>
</evidence>
<evidence type="ECO:0000313" key="3">
    <source>
        <dbReference type="Proteomes" id="UP000292302"/>
    </source>
</evidence>
<gene>
    <name evidence="2" type="ORF">DNK06_14495</name>
</gene>
<dbReference type="InterPro" id="IPR029068">
    <property type="entry name" value="Glyas_Bleomycin-R_OHBP_Dase"/>
</dbReference>
<dbReference type="Gene3D" id="3.10.180.10">
    <property type="entry name" value="2,3-Dihydroxybiphenyl 1,2-Dioxygenase, domain 1"/>
    <property type="match status" value="1"/>
</dbReference>
<dbReference type="OrthoDB" id="9800438at2"/>